<dbReference type="EMBL" id="SNWR01000001">
    <property type="protein sequence ID" value="TDO39307.1"/>
    <property type="molecule type" value="Genomic_DNA"/>
</dbReference>
<gene>
    <name evidence="1" type="ORF">C8E87_2988</name>
</gene>
<dbReference type="AlphaFoldDB" id="A0A4R6JT74"/>
<proteinExistence type="predicted"/>
<reference evidence="1 2" key="1">
    <citation type="submission" date="2019-03" db="EMBL/GenBank/DDBJ databases">
        <title>Sequencing the genomes of 1000 actinobacteria strains.</title>
        <authorList>
            <person name="Klenk H.-P."/>
        </authorList>
    </citation>
    <scope>NUCLEOTIDE SEQUENCE [LARGE SCALE GENOMIC DNA]</scope>
    <source>
        <strain evidence="1 2">DSM 43805</strain>
    </source>
</reference>
<evidence type="ECO:0000313" key="1">
    <source>
        <dbReference type="EMBL" id="TDO39307.1"/>
    </source>
</evidence>
<evidence type="ECO:0000313" key="2">
    <source>
        <dbReference type="Proteomes" id="UP000294901"/>
    </source>
</evidence>
<name>A0A4R6JT74_9ACTN</name>
<protein>
    <recommendedName>
        <fullName evidence="3">5-methylcytosine-specific restriction enzyme subunit McrC</fullName>
    </recommendedName>
</protein>
<dbReference type="Proteomes" id="UP000294901">
    <property type="component" value="Unassembled WGS sequence"/>
</dbReference>
<sequence>MSGPRPGPAMPWRGVDEVLRLWTGRGQLYSALAAVASEQPMERAWKPRDVERRGNRVLFERCVPLIARLPTSRAQWLEAIPATVARHRILSNAPASSVDWPATRRLGWPPETFVARRRLRVQDEMLVSSLRWTLDTLAAIHDDAISIDPTVDVAVADRIRVGFGLLDVSPIREATAEQPGMPEISAMRAAGRPWGALADLCRLLSRSLSSLADLARDQIAPDDELRSRLFHLGVLGTMLYELGRMGASTRSVRPIAGGSTGPAFEVRGLDARPWDLWFEAAGMWRYYGVASPYRSAVAGLHGAGQPLGADLVLVRQGEGAFLVECKYSHNADYVGRNGYLQAVTYLTEARCGLAPFASSIVIGPDDVVDSHGAVTTPVGQVGVGPVSSLSAALQTFTERVFAERS</sequence>
<accession>A0A4R6JT74</accession>
<comment type="caution">
    <text evidence="1">The sequence shown here is derived from an EMBL/GenBank/DDBJ whole genome shotgun (WGS) entry which is preliminary data.</text>
</comment>
<evidence type="ECO:0008006" key="3">
    <source>
        <dbReference type="Google" id="ProtNLM"/>
    </source>
</evidence>
<keyword evidence="2" id="KW-1185">Reference proteome</keyword>
<organism evidence="1 2">
    <name type="scientific">Paractinoplanes brasiliensis</name>
    <dbReference type="NCBI Taxonomy" id="52695"/>
    <lineage>
        <taxon>Bacteria</taxon>
        <taxon>Bacillati</taxon>
        <taxon>Actinomycetota</taxon>
        <taxon>Actinomycetes</taxon>
        <taxon>Micromonosporales</taxon>
        <taxon>Micromonosporaceae</taxon>
        <taxon>Paractinoplanes</taxon>
    </lineage>
</organism>